<dbReference type="RefSeq" id="XP_062789299.1">
    <property type="nucleotide sequence ID" value="XM_062933248.1"/>
</dbReference>
<feature type="compositionally biased region" description="Low complexity" evidence="1">
    <location>
        <begin position="191"/>
        <end position="207"/>
    </location>
</feature>
<feature type="compositionally biased region" description="Low complexity" evidence="1">
    <location>
        <begin position="155"/>
        <end position="169"/>
    </location>
</feature>
<evidence type="ECO:0000313" key="2">
    <source>
        <dbReference type="EMBL" id="WRT64559.1"/>
    </source>
</evidence>
<protein>
    <recommendedName>
        <fullName evidence="4">C2H2-type domain-containing protein</fullName>
    </recommendedName>
</protein>
<feature type="region of interest" description="Disordered" evidence="1">
    <location>
        <begin position="71"/>
        <end position="132"/>
    </location>
</feature>
<accession>A0ABZ1CT78</accession>
<dbReference type="Proteomes" id="UP001329825">
    <property type="component" value="Chromosome 2"/>
</dbReference>
<dbReference type="EMBL" id="CP141882">
    <property type="protein sequence ID" value="WRT64559.1"/>
    <property type="molecule type" value="Genomic_DNA"/>
</dbReference>
<name>A0ABZ1CT78_9TREE</name>
<proteinExistence type="predicted"/>
<dbReference type="GeneID" id="87953622"/>
<feature type="region of interest" description="Disordered" evidence="1">
    <location>
        <begin position="149"/>
        <end position="317"/>
    </location>
</feature>
<feature type="compositionally biased region" description="Gly residues" evidence="1">
    <location>
        <begin position="307"/>
        <end position="317"/>
    </location>
</feature>
<gene>
    <name evidence="2" type="ORF">IL334_001491</name>
</gene>
<feature type="compositionally biased region" description="Low complexity" evidence="1">
    <location>
        <begin position="81"/>
        <end position="103"/>
    </location>
</feature>
<keyword evidence="3" id="KW-1185">Reference proteome</keyword>
<reference evidence="2 3" key="1">
    <citation type="submission" date="2024-01" db="EMBL/GenBank/DDBJ databases">
        <title>Comparative genomics of Cryptococcus and Kwoniella reveals pathogenesis evolution and contrasting modes of karyotype evolution via chromosome fusion or intercentromeric recombination.</title>
        <authorList>
            <person name="Coelho M.A."/>
            <person name="David-Palma M."/>
            <person name="Shea T."/>
            <person name="Bowers K."/>
            <person name="McGinley-Smith S."/>
            <person name="Mohammad A.W."/>
            <person name="Gnirke A."/>
            <person name="Yurkov A.M."/>
            <person name="Nowrousian M."/>
            <person name="Sun S."/>
            <person name="Cuomo C.A."/>
            <person name="Heitman J."/>
        </authorList>
    </citation>
    <scope>NUCLEOTIDE SEQUENCE [LARGE SCALE GENOMIC DNA]</scope>
    <source>
        <strain evidence="2">CBS 11374</strain>
    </source>
</reference>
<evidence type="ECO:0000313" key="3">
    <source>
        <dbReference type="Proteomes" id="UP001329825"/>
    </source>
</evidence>
<evidence type="ECO:0008006" key="4">
    <source>
        <dbReference type="Google" id="ProtNLM"/>
    </source>
</evidence>
<feature type="compositionally biased region" description="Polar residues" evidence="1">
    <location>
        <begin position="234"/>
        <end position="259"/>
    </location>
</feature>
<sequence length="317" mass="34042">MSRNPDAAPAVHCKWDFCTDTFFTFSEWETHFTVEHIAYAQPVVLTGRRLRKREAEGHWELVDEEARPAEQLPINPHPSQTTGDTTTTTHTLSFPIPPSFQSIPDPPASMSTNLLLPPETFDDNDDGHDRSHDIDYQEQDRLYSSFLRSPSPAIGQQASGSRIASGSASYQPPPPGQRSQTPPWTDTQALSHSQPSPYSPHPSGSRPITSQRPTPSTPEIPRSGDVPAVPVFTSPFQPSQASSKSHSTPNRSDTSQVNSNRERADSTGSQTAPGAIPLRFGAALSTGERGSPFKDSPKAAGSTSAGVGFGWGGGGSS</sequence>
<organism evidence="2 3">
    <name type="scientific">Kwoniella shivajii</name>
    <dbReference type="NCBI Taxonomy" id="564305"/>
    <lineage>
        <taxon>Eukaryota</taxon>
        <taxon>Fungi</taxon>
        <taxon>Dikarya</taxon>
        <taxon>Basidiomycota</taxon>
        <taxon>Agaricomycotina</taxon>
        <taxon>Tremellomycetes</taxon>
        <taxon>Tremellales</taxon>
        <taxon>Cryptococcaceae</taxon>
        <taxon>Kwoniella</taxon>
    </lineage>
</organism>
<evidence type="ECO:0000256" key="1">
    <source>
        <dbReference type="SAM" id="MobiDB-lite"/>
    </source>
</evidence>